<dbReference type="SUPFAM" id="SSF46689">
    <property type="entry name" value="Homeodomain-like"/>
    <property type="match status" value="1"/>
</dbReference>
<evidence type="ECO:0000256" key="3">
    <source>
        <dbReference type="SAM" id="MobiDB-lite"/>
    </source>
</evidence>
<dbReference type="RefSeq" id="WP_286217044.1">
    <property type="nucleotide sequence ID" value="NZ_AP027729.1"/>
</dbReference>
<dbReference type="Gene3D" id="1.10.357.10">
    <property type="entry name" value="Tetracycline Repressor, domain 2"/>
    <property type="match status" value="1"/>
</dbReference>
<sequence length="618" mass="65402">MSPRNAARRDPAERRGELLEAALDAATADGLAALSPTVVAARAGRSKALVFHYFGSTDGLRRAVALHVVHELDARLRAPEGLDYRARRAHLAAAFLDAVVVRRAVWRDIWRGELADDVETGTVLDEIRSTLVDRMVRSTHGAQARGGDAERAAAAGRAERDATSRATARSRALARGWVALVESIAADWLDGAAGTGPRPVAANPTGGRRRCSTAPTSRRSSSPASTGSGSHPPRPLGRPVRASGDYRRTRRSEMRVVVVGASGNVGTAVLAALAREPVVTSLVGVARRVPRPSGASTVEFPHDAATWERIDLAGPSAGQVRGRLVAAFSGADTVIHLARTPRTRSSVGERRATDVEIARRVFDAAGAAGVAHVVAGSCTGAYAASGGDEPRVESWPVRGGDATASAPWARADTPAGRSAAAERPMTSTAEVERHLVRLSQEHEVVVTSVRSPIVLHRRGASQLVRDVVGKLPSRPLRKDGTVPLVLWPEGLRVQVVHADDLADAFHRIVVQRQPGAFNVAAPDVLDGQDFADLVSAGELREISPSAARRSLAVASRIGLAPVDPIWLATLFDSPVLDTTLARTILHWTPRHDARSTLAETVRGIRDGAGSQTPPLLPL</sequence>
<dbReference type="PANTHER" id="PTHR48079">
    <property type="entry name" value="PROTEIN YEEZ"/>
    <property type="match status" value="1"/>
</dbReference>
<feature type="compositionally biased region" description="Low complexity" evidence="3">
    <location>
        <begin position="212"/>
        <end position="230"/>
    </location>
</feature>
<name>A0ABM8G369_9CELL</name>
<dbReference type="PANTHER" id="PTHR48079:SF6">
    <property type="entry name" value="NAD(P)-BINDING DOMAIN-CONTAINING PROTEIN-RELATED"/>
    <property type="match status" value="1"/>
</dbReference>
<protein>
    <recommendedName>
        <fullName evidence="4">HTH tetR-type domain-containing protein</fullName>
    </recommendedName>
</protein>
<feature type="region of interest" description="Disordered" evidence="3">
    <location>
        <begin position="138"/>
        <end position="166"/>
    </location>
</feature>
<dbReference type="Gene3D" id="3.40.50.720">
    <property type="entry name" value="NAD(P)-binding Rossmann-like Domain"/>
    <property type="match status" value="1"/>
</dbReference>
<dbReference type="InterPro" id="IPR001509">
    <property type="entry name" value="Epimerase_deHydtase"/>
</dbReference>
<feature type="region of interest" description="Disordered" evidence="3">
    <location>
        <begin position="192"/>
        <end position="251"/>
    </location>
</feature>
<reference evidence="6" key="1">
    <citation type="journal article" date="2019" name="Int. J. Syst. Evol. Microbiol.">
        <title>The Global Catalogue of Microorganisms (GCM) 10K type strain sequencing project: providing services to taxonomists for standard genome sequencing and annotation.</title>
        <authorList>
            <consortium name="The Broad Institute Genomics Platform"/>
            <consortium name="The Broad Institute Genome Sequencing Center for Infectious Disease"/>
            <person name="Wu L."/>
            <person name="Ma J."/>
        </authorList>
    </citation>
    <scope>NUCLEOTIDE SEQUENCE [LARGE SCALE GENOMIC DNA]</scope>
    <source>
        <strain evidence="6">NBRC 108565</strain>
    </source>
</reference>
<feature type="domain" description="HTH tetR-type" evidence="4">
    <location>
        <begin position="12"/>
        <end position="72"/>
    </location>
</feature>
<evidence type="ECO:0000256" key="2">
    <source>
        <dbReference type="PROSITE-ProRule" id="PRU00335"/>
    </source>
</evidence>
<dbReference type="EMBL" id="AP027729">
    <property type="protein sequence ID" value="BDZ42578.1"/>
    <property type="molecule type" value="Genomic_DNA"/>
</dbReference>
<dbReference type="Proteomes" id="UP001321475">
    <property type="component" value="Chromosome"/>
</dbReference>
<accession>A0ABM8G369</accession>
<dbReference type="Pfam" id="PF01370">
    <property type="entry name" value="Epimerase"/>
    <property type="match status" value="1"/>
</dbReference>
<dbReference type="InterPro" id="IPR036291">
    <property type="entry name" value="NAD(P)-bd_dom_sf"/>
</dbReference>
<feature type="compositionally biased region" description="Basic and acidic residues" evidence="3">
    <location>
        <begin position="147"/>
        <end position="163"/>
    </location>
</feature>
<gene>
    <name evidence="5" type="ORF">GCM10025865_18770</name>
</gene>
<evidence type="ECO:0000313" key="6">
    <source>
        <dbReference type="Proteomes" id="UP001321475"/>
    </source>
</evidence>
<evidence type="ECO:0000256" key="1">
    <source>
        <dbReference type="ARBA" id="ARBA00023125"/>
    </source>
</evidence>
<dbReference type="SUPFAM" id="SSF51735">
    <property type="entry name" value="NAD(P)-binding Rossmann-fold domains"/>
    <property type="match status" value="1"/>
</dbReference>
<feature type="region of interest" description="Disordered" evidence="3">
    <location>
        <begin position="385"/>
        <end position="428"/>
    </location>
</feature>
<organism evidence="5 6">
    <name type="scientific">Paraoerskovia sediminicola</name>
    <dbReference type="NCBI Taxonomy" id="1138587"/>
    <lineage>
        <taxon>Bacteria</taxon>
        <taxon>Bacillati</taxon>
        <taxon>Actinomycetota</taxon>
        <taxon>Actinomycetes</taxon>
        <taxon>Micrococcales</taxon>
        <taxon>Cellulomonadaceae</taxon>
        <taxon>Paraoerskovia</taxon>
    </lineage>
</organism>
<keyword evidence="6" id="KW-1185">Reference proteome</keyword>
<evidence type="ECO:0000313" key="5">
    <source>
        <dbReference type="EMBL" id="BDZ42578.1"/>
    </source>
</evidence>
<dbReference type="InterPro" id="IPR001647">
    <property type="entry name" value="HTH_TetR"/>
</dbReference>
<proteinExistence type="predicted"/>
<keyword evidence="1 2" id="KW-0238">DNA-binding</keyword>
<dbReference type="InterPro" id="IPR051783">
    <property type="entry name" value="NAD(P)-dependent_oxidoreduct"/>
</dbReference>
<feature type="DNA-binding region" description="H-T-H motif" evidence="2">
    <location>
        <begin position="35"/>
        <end position="54"/>
    </location>
</feature>
<dbReference type="PROSITE" id="PS50977">
    <property type="entry name" value="HTH_TETR_2"/>
    <property type="match status" value="1"/>
</dbReference>
<dbReference type="InterPro" id="IPR009057">
    <property type="entry name" value="Homeodomain-like_sf"/>
</dbReference>
<dbReference type="Pfam" id="PF00440">
    <property type="entry name" value="TetR_N"/>
    <property type="match status" value="1"/>
</dbReference>
<evidence type="ECO:0000259" key="4">
    <source>
        <dbReference type="PROSITE" id="PS50977"/>
    </source>
</evidence>